<gene>
    <name evidence="1" type="ORF">U9M48_030623</name>
</gene>
<proteinExistence type="predicted"/>
<organism evidence="1 2">
    <name type="scientific">Paspalum notatum var. saurae</name>
    <dbReference type="NCBI Taxonomy" id="547442"/>
    <lineage>
        <taxon>Eukaryota</taxon>
        <taxon>Viridiplantae</taxon>
        <taxon>Streptophyta</taxon>
        <taxon>Embryophyta</taxon>
        <taxon>Tracheophyta</taxon>
        <taxon>Spermatophyta</taxon>
        <taxon>Magnoliopsida</taxon>
        <taxon>Liliopsida</taxon>
        <taxon>Poales</taxon>
        <taxon>Poaceae</taxon>
        <taxon>PACMAD clade</taxon>
        <taxon>Panicoideae</taxon>
        <taxon>Andropogonodae</taxon>
        <taxon>Paspaleae</taxon>
        <taxon>Paspalinae</taxon>
        <taxon>Paspalum</taxon>
    </lineage>
</organism>
<evidence type="ECO:0000313" key="1">
    <source>
        <dbReference type="EMBL" id="WVZ83481.1"/>
    </source>
</evidence>
<sequence>MVLDFRCETLFRNSADVGPMLNLFYSEPGL</sequence>
<dbReference type="EMBL" id="CP144751">
    <property type="protein sequence ID" value="WVZ83481.1"/>
    <property type="molecule type" value="Genomic_DNA"/>
</dbReference>
<dbReference type="Proteomes" id="UP001341281">
    <property type="component" value="Chromosome 07"/>
</dbReference>
<accession>A0AAQ3X3G4</accession>
<name>A0AAQ3X3G4_PASNO</name>
<dbReference type="AlphaFoldDB" id="A0AAQ3X3G4"/>
<evidence type="ECO:0000313" key="2">
    <source>
        <dbReference type="Proteomes" id="UP001341281"/>
    </source>
</evidence>
<reference evidence="1 2" key="1">
    <citation type="submission" date="2024-02" db="EMBL/GenBank/DDBJ databases">
        <title>High-quality chromosome-scale genome assembly of Pensacola bahiagrass (Paspalum notatum Flugge var. saurae).</title>
        <authorList>
            <person name="Vega J.M."/>
            <person name="Podio M."/>
            <person name="Orjuela J."/>
            <person name="Siena L.A."/>
            <person name="Pessino S.C."/>
            <person name="Combes M.C."/>
            <person name="Mariac C."/>
            <person name="Albertini E."/>
            <person name="Pupilli F."/>
            <person name="Ortiz J.P.A."/>
            <person name="Leblanc O."/>
        </authorList>
    </citation>
    <scope>NUCLEOTIDE SEQUENCE [LARGE SCALE GENOMIC DNA]</scope>
    <source>
        <strain evidence="1">R1</strain>
        <tissue evidence="1">Leaf</tissue>
    </source>
</reference>
<keyword evidence="2" id="KW-1185">Reference proteome</keyword>
<protein>
    <submittedName>
        <fullName evidence="1">Uncharacterized protein</fullName>
    </submittedName>
</protein>